<dbReference type="InterPro" id="IPR011050">
    <property type="entry name" value="Pectin_lyase_fold/virulence"/>
</dbReference>
<organism evidence="2 3">
    <name type="scientific">Winogradskyella arenosi</name>
    <dbReference type="NCBI Taxonomy" id="533325"/>
    <lineage>
        <taxon>Bacteria</taxon>
        <taxon>Pseudomonadati</taxon>
        <taxon>Bacteroidota</taxon>
        <taxon>Flavobacteriia</taxon>
        <taxon>Flavobacteriales</taxon>
        <taxon>Flavobacteriaceae</taxon>
        <taxon>Winogradskyella</taxon>
    </lineage>
</organism>
<dbReference type="CDD" id="cd14251">
    <property type="entry name" value="PL-6"/>
    <property type="match status" value="1"/>
</dbReference>
<comment type="caution">
    <text evidence="2">The sequence shown here is derived from an EMBL/GenBank/DDBJ whole genome shotgun (WGS) entry which is preliminary data.</text>
</comment>
<dbReference type="SUPFAM" id="SSF51126">
    <property type="entry name" value="Pectin lyase-like"/>
    <property type="match status" value="2"/>
</dbReference>
<sequence length="796" mass="87800">MKTTQLLCFISAFLLLHSLPAQDIKVSNIDEFNQALTQVKNGGTIILKNGEWKDTDLLAHGEGTKENPIIIKAETPGEVILTGDSSLSIYGSYVIVSGLWFKDGHSTKKHVVQFRKNSKEFANHCRLTNSTISYFDVADDNIKNHWVDLWGKNNRVDHNNFTGKSSAGTTLVVWLKSEEHIENNHQIDHNYFGFRPDLGENGGETIRIGTSQNSMKSSKTIVESNTFKSCNGEIEIISNKSGDNIYRNNLFIESKGTLTLRHGNNALVENNVFLGNNVPQTGGIRVINEGHIIRNNLLIGLAGNDYRGPIVLMNGVPNSPLNRYHQVKHVDIQNNTIINCGPMTFGAGKSDELSLPPMQTVFANNVITNTTGGKILEISDRVDGITFSGNIVDSEAVVNANYFTKTTIDWTLLKSLPMPTENNPVLKSVTSTSKSPTQDITNTERTPYVAGAFNLNNTKVPRALIARTGPGWKPNIVAPITKAEDLIIEPGIGTLSKVFSKAKDGDVITLKEGVYEFTKSLKVSKSITVVGSTTGQTLFKMQDGIEKPFSYFIRINEGGALTLKHIIFDAAHNSPPKYAIVSPNKMESITYALNVENCTFQNFTTQNGGSIFKAYEGTLASSLSFKNSTFKDSYRGLNLSYDKDNFGKYNALELEIDNCIFKNIEEFAINYIRSIPDPSIEGGKLQIINSIFDQVANEEKGRSVISNGIHEVLIKNSVFINSYKSQNPVNLKGTNNVITNCLFDDNGYPKTSKGAKEVNLIFKNPKWEDSNNYIPSKKSPLLKANNDTALIGLNPN</sequence>
<dbReference type="AlphaFoldDB" id="A0A368ZL85"/>
<keyword evidence="3" id="KW-1185">Reference proteome</keyword>
<dbReference type="SMART" id="SM00710">
    <property type="entry name" value="PbH1"/>
    <property type="match status" value="7"/>
</dbReference>
<dbReference type="InterPro" id="IPR039513">
    <property type="entry name" value="PL-6"/>
</dbReference>
<evidence type="ECO:0000313" key="2">
    <source>
        <dbReference type="EMBL" id="RCW93336.1"/>
    </source>
</evidence>
<reference evidence="2 3" key="1">
    <citation type="submission" date="2018-07" db="EMBL/GenBank/DDBJ databases">
        <title>Genomic Encyclopedia of Type Strains, Phase III (KMG-III): the genomes of soil and plant-associated and newly described type strains.</title>
        <authorList>
            <person name="Whitman W."/>
        </authorList>
    </citation>
    <scope>NUCLEOTIDE SEQUENCE [LARGE SCALE GENOMIC DNA]</scope>
    <source>
        <strain evidence="2 3">CECT 7958</strain>
    </source>
</reference>
<gene>
    <name evidence="2" type="ORF">DFQ08_101129</name>
</gene>
<feature type="chain" id="PRO_5017002315" evidence="1">
    <location>
        <begin position="24"/>
        <end position="796"/>
    </location>
</feature>
<name>A0A368ZL85_9FLAO</name>
<keyword evidence="1" id="KW-0732">Signal</keyword>
<protein>
    <submittedName>
        <fullName evidence="2">Poly(Beta-D-mannuronate) lyase</fullName>
    </submittedName>
</protein>
<dbReference type="GO" id="GO:0016829">
    <property type="term" value="F:lyase activity"/>
    <property type="evidence" value="ECO:0007669"/>
    <property type="project" value="UniProtKB-KW"/>
</dbReference>
<dbReference type="Gene3D" id="2.160.20.10">
    <property type="entry name" value="Single-stranded right-handed beta-helix, Pectin lyase-like"/>
    <property type="match status" value="2"/>
</dbReference>
<dbReference type="OrthoDB" id="6475864at2"/>
<dbReference type="Proteomes" id="UP000253436">
    <property type="component" value="Unassembled WGS sequence"/>
</dbReference>
<evidence type="ECO:0000313" key="3">
    <source>
        <dbReference type="Proteomes" id="UP000253436"/>
    </source>
</evidence>
<accession>A0A368ZL85</accession>
<evidence type="ECO:0000256" key="1">
    <source>
        <dbReference type="SAM" id="SignalP"/>
    </source>
</evidence>
<dbReference type="RefSeq" id="WP_114307871.1">
    <property type="nucleotide sequence ID" value="NZ_QPJO01000001.1"/>
</dbReference>
<dbReference type="InterPro" id="IPR006626">
    <property type="entry name" value="PbH1"/>
</dbReference>
<dbReference type="Pfam" id="PF14592">
    <property type="entry name" value="Chondroitinas_B"/>
    <property type="match status" value="1"/>
</dbReference>
<keyword evidence="2" id="KW-0456">Lyase</keyword>
<feature type="signal peptide" evidence="1">
    <location>
        <begin position="1"/>
        <end position="23"/>
    </location>
</feature>
<dbReference type="InterPro" id="IPR012334">
    <property type="entry name" value="Pectin_lyas_fold"/>
</dbReference>
<proteinExistence type="predicted"/>
<dbReference type="EMBL" id="QPJO01000001">
    <property type="protein sequence ID" value="RCW93336.1"/>
    <property type="molecule type" value="Genomic_DNA"/>
</dbReference>